<reference evidence="2" key="1">
    <citation type="submission" date="2018-05" db="EMBL/GenBank/DDBJ databases">
        <title>Complete Genome Sequence of Methylobacterium sp. 17SD2-17.</title>
        <authorList>
            <person name="Srinivasan S."/>
        </authorList>
    </citation>
    <scope>NUCLEOTIDE SEQUENCE [LARGE SCALE GENOMIC DNA]</scope>
    <source>
        <strain evidence="2">17SD2-17</strain>
    </source>
</reference>
<dbReference type="Proteomes" id="UP000245926">
    <property type="component" value="Chromosome"/>
</dbReference>
<sequence length="90" mass="9788">MSDDPTVGDLVKADILTDDDVRAAVDAYMADPSTSLFGLGESYELDLTGALKSNRWVSQVMADVSSTEELRRAAARTAIWLARPEKRRAG</sequence>
<dbReference type="AlphaFoldDB" id="A0A2U8WCM9"/>
<evidence type="ECO:0000313" key="2">
    <source>
        <dbReference type="Proteomes" id="UP000245926"/>
    </source>
</evidence>
<protein>
    <submittedName>
        <fullName evidence="1">Uncharacterized protein</fullName>
    </submittedName>
</protein>
<dbReference type="RefSeq" id="WP_109893777.1">
    <property type="nucleotide sequence ID" value="NZ_CP029550.1"/>
</dbReference>
<accession>A0A2U8WCM9</accession>
<organism evidence="1 2">
    <name type="scientific">Methylobacterium durans</name>
    <dbReference type="NCBI Taxonomy" id="2202825"/>
    <lineage>
        <taxon>Bacteria</taxon>
        <taxon>Pseudomonadati</taxon>
        <taxon>Pseudomonadota</taxon>
        <taxon>Alphaproteobacteria</taxon>
        <taxon>Hyphomicrobiales</taxon>
        <taxon>Methylobacteriaceae</taxon>
        <taxon>Methylobacterium</taxon>
    </lineage>
</organism>
<name>A0A2U8WCM9_9HYPH</name>
<keyword evidence="2" id="KW-1185">Reference proteome</keyword>
<proteinExistence type="predicted"/>
<dbReference type="EMBL" id="CP029550">
    <property type="protein sequence ID" value="AWN43200.1"/>
    <property type="molecule type" value="Genomic_DNA"/>
</dbReference>
<dbReference type="OrthoDB" id="8003682at2"/>
<evidence type="ECO:0000313" key="1">
    <source>
        <dbReference type="EMBL" id="AWN43200.1"/>
    </source>
</evidence>
<dbReference type="KEGG" id="mets:DK389_25235"/>
<gene>
    <name evidence="1" type="ORF">DK389_25235</name>
</gene>